<evidence type="ECO:0000256" key="3">
    <source>
        <dbReference type="ARBA" id="ARBA00022448"/>
    </source>
</evidence>
<dbReference type="Pfam" id="PF00999">
    <property type="entry name" value="Na_H_Exchanger"/>
    <property type="match status" value="1"/>
</dbReference>
<feature type="transmembrane region" description="Helical" evidence="7">
    <location>
        <begin position="87"/>
        <end position="106"/>
    </location>
</feature>
<feature type="transmembrane region" description="Helical" evidence="7">
    <location>
        <begin position="223"/>
        <end position="240"/>
    </location>
</feature>
<dbReference type="InterPro" id="IPR003148">
    <property type="entry name" value="RCK_N"/>
</dbReference>
<dbReference type="InterPro" id="IPR006153">
    <property type="entry name" value="Cation/H_exchanger_TM"/>
</dbReference>
<feature type="transmembrane region" description="Helical" evidence="7">
    <location>
        <begin position="112"/>
        <end position="137"/>
    </location>
</feature>
<feature type="domain" description="RCK N-terminal" evidence="8">
    <location>
        <begin position="416"/>
        <end position="531"/>
    </location>
</feature>
<gene>
    <name evidence="9" type="ORF">BE08_31835</name>
</gene>
<evidence type="ECO:0000256" key="2">
    <source>
        <dbReference type="ARBA" id="ARBA00005551"/>
    </source>
</evidence>
<feature type="transmembrane region" description="Helical" evidence="7">
    <location>
        <begin position="331"/>
        <end position="351"/>
    </location>
</feature>
<organism evidence="9 10">
    <name type="scientific">Sorangium cellulosum</name>
    <name type="common">Polyangium cellulosum</name>
    <dbReference type="NCBI Taxonomy" id="56"/>
    <lineage>
        <taxon>Bacteria</taxon>
        <taxon>Pseudomonadati</taxon>
        <taxon>Myxococcota</taxon>
        <taxon>Polyangia</taxon>
        <taxon>Polyangiales</taxon>
        <taxon>Polyangiaceae</taxon>
        <taxon>Sorangium</taxon>
    </lineage>
</organism>
<protein>
    <submittedName>
        <fullName evidence="9">Sodium:proton exchanger</fullName>
    </submittedName>
</protein>
<keyword evidence="4 7" id="KW-0812">Transmembrane</keyword>
<comment type="similarity">
    <text evidence="2">Belongs to the monovalent cation:proton antiporter 2 (CPA2) transporter (TC 2.A.37) family.</text>
</comment>
<keyword evidence="6 7" id="KW-0472">Membrane</keyword>
<dbReference type="AlphaFoldDB" id="A0A150NZ19"/>
<feature type="transmembrane region" description="Helical" evidence="7">
    <location>
        <begin position="303"/>
        <end position="324"/>
    </location>
</feature>
<dbReference type="Proteomes" id="UP000075420">
    <property type="component" value="Unassembled WGS sequence"/>
</dbReference>
<dbReference type="EMBL" id="JELY01003639">
    <property type="protein sequence ID" value="KYF47296.1"/>
    <property type="molecule type" value="Genomic_DNA"/>
</dbReference>
<evidence type="ECO:0000256" key="6">
    <source>
        <dbReference type="ARBA" id="ARBA00023136"/>
    </source>
</evidence>
<dbReference type="InterPro" id="IPR036291">
    <property type="entry name" value="NAD(P)-bd_dom_sf"/>
</dbReference>
<sequence length="575" mass="59944">MPHEVDLIFTLTGGLTAALALGFITQRLRLSPIVGYLLAGIFVGPFTPGFVAHKSIADQLAEIGVILLMFGVGMQFHVRELLAVRKVAVPGALLQIAVATALGALVGRVAGWSWAASLVFGVAISVASTVVLTRVLSDSHVLHTPAGHLAVGWLVLEDVFTVLVLVLLPGLIGGASGGATGIAISVGLALLKLAGLVAFTFIVGQRVIPVLLGYVAKTGSRELFTLTVLVVALGVSVGSAKLFGSSMALGAFLGGLVVGQSDFSSRAASEALPMRDAFAVLFFVSVGMLLDPSQLAASWPVTVATLAVVLIGKPIAALVVVLLLRRPMKTAFAVALSLAQIGEFSFILAALGRQLGVVPDEAAQALVVASIASITLNPLLFSVRDNFARWTSTFFMRRQAAAASDEEAAAHVDELAHRAIVVGYGPVGRTLTRLLRENGIEPTVIELNLDTVKAVQAQGIRAIYGDATQREILERAGAGTADSLLYTSAGAPGDGVIEQAKGMNPGLFVLARAFYLREAGPLKKAGADVVVTGEAEVAFSMTERLLVRLGATAEQVERERERVRSELFGQPVQAG</sequence>
<reference evidence="9 10" key="1">
    <citation type="submission" date="2014-02" db="EMBL/GenBank/DDBJ databases">
        <title>The small core and large imbalanced accessory genome model reveals a collaborative survival strategy of Sorangium cellulosum strains in nature.</title>
        <authorList>
            <person name="Han K."/>
            <person name="Peng R."/>
            <person name="Blom J."/>
            <person name="Li Y.-Z."/>
        </authorList>
    </citation>
    <scope>NUCLEOTIDE SEQUENCE [LARGE SCALE GENOMIC DNA]</scope>
    <source>
        <strain evidence="9 10">So0157-25</strain>
    </source>
</reference>
<dbReference type="GO" id="GO:0006813">
    <property type="term" value="P:potassium ion transport"/>
    <property type="evidence" value="ECO:0007669"/>
    <property type="project" value="InterPro"/>
</dbReference>
<feature type="transmembrane region" description="Helical" evidence="7">
    <location>
        <begin position="178"/>
        <end position="203"/>
    </location>
</feature>
<evidence type="ECO:0000256" key="7">
    <source>
        <dbReference type="SAM" id="Phobius"/>
    </source>
</evidence>
<keyword evidence="3" id="KW-0813">Transport</keyword>
<dbReference type="GO" id="GO:1902600">
    <property type="term" value="P:proton transmembrane transport"/>
    <property type="evidence" value="ECO:0007669"/>
    <property type="project" value="InterPro"/>
</dbReference>
<feature type="transmembrane region" description="Helical" evidence="7">
    <location>
        <begin position="363"/>
        <end position="383"/>
    </location>
</feature>
<keyword evidence="5 7" id="KW-1133">Transmembrane helix</keyword>
<dbReference type="SUPFAM" id="SSF51735">
    <property type="entry name" value="NAD(P)-binding Rossmann-fold domains"/>
    <property type="match status" value="1"/>
</dbReference>
<accession>A0A150NZ19</accession>
<dbReference type="Gene3D" id="3.40.50.720">
    <property type="entry name" value="NAD(P)-binding Rossmann-like Domain"/>
    <property type="match status" value="1"/>
</dbReference>
<evidence type="ECO:0000259" key="8">
    <source>
        <dbReference type="PROSITE" id="PS51201"/>
    </source>
</evidence>
<dbReference type="GO" id="GO:0015297">
    <property type="term" value="F:antiporter activity"/>
    <property type="evidence" value="ECO:0007669"/>
    <property type="project" value="InterPro"/>
</dbReference>
<evidence type="ECO:0000256" key="1">
    <source>
        <dbReference type="ARBA" id="ARBA00004141"/>
    </source>
</evidence>
<comment type="subcellular location">
    <subcellularLocation>
        <location evidence="1">Membrane</location>
        <topology evidence="1">Multi-pass membrane protein</topology>
    </subcellularLocation>
</comment>
<feature type="transmembrane region" description="Helical" evidence="7">
    <location>
        <begin position="6"/>
        <end position="24"/>
    </location>
</feature>
<name>A0A150NZ19_SORCE</name>
<feature type="transmembrane region" description="Helical" evidence="7">
    <location>
        <begin position="59"/>
        <end position="78"/>
    </location>
</feature>
<dbReference type="InterPro" id="IPR038770">
    <property type="entry name" value="Na+/solute_symporter_sf"/>
</dbReference>
<dbReference type="PANTHER" id="PTHR42751">
    <property type="entry name" value="SODIUM/HYDROGEN EXCHANGER FAMILY/TRKA DOMAIN PROTEIN"/>
    <property type="match status" value="1"/>
</dbReference>
<feature type="transmembrane region" description="Helical" evidence="7">
    <location>
        <begin position="149"/>
        <end position="172"/>
    </location>
</feature>
<evidence type="ECO:0000313" key="10">
    <source>
        <dbReference type="Proteomes" id="UP000075420"/>
    </source>
</evidence>
<evidence type="ECO:0000256" key="4">
    <source>
        <dbReference type="ARBA" id="ARBA00022692"/>
    </source>
</evidence>
<feature type="transmembrane region" description="Helical" evidence="7">
    <location>
        <begin position="33"/>
        <end position="53"/>
    </location>
</feature>
<evidence type="ECO:0000256" key="5">
    <source>
        <dbReference type="ARBA" id="ARBA00022989"/>
    </source>
</evidence>
<comment type="caution">
    <text evidence="9">The sequence shown here is derived from an EMBL/GenBank/DDBJ whole genome shotgun (WGS) entry which is preliminary data.</text>
</comment>
<dbReference type="PANTHER" id="PTHR42751:SF1">
    <property type="entry name" value="CATION_PROTON ANTIPORTER YBAL-RELATED"/>
    <property type="match status" value="1"/>
</dbReference>
<evidence type="ECO:0000313" key="9">
    <source>
        <dbReference type="EMBL" id="KYF47296.1"/>
    </source>
</evidence>
<proteinExistence type="inferred from homology"/>
<dbReference type="PROSITE" id="PS51201">
    <property type="entry name" value="RCK_N"/>
    <property type="match status" value="1"/>
</dbReference>
<dbReference type="Pfam" id="PF02254">
    <property type="entry name" value="TrkA_N"/>
    <property type="match status" value="1"/>
</dbReference>
<dbReference type="GO" id="GO:0016020">
    <property type="term" value="C:membrane"/>
    <property type="evidence" value="ECO:0007669"/>
    <property type="project" value="UniProtKB-SubCell"/>
</dbReference>
<dbReference type="Gene3D" id="1.20.1530.20">
    <property type="match status" value="1"/>
</dbReference>